<keyword evidence="4" id="KW-1185">Reference proteome</keyword>
<keyword evidence="2" id="KW-0175">Coiled coil</keyword>
<evidence type="ECO:0000313" key="3">
    <source>
        <dbReference type="EMBL" id="RDI42278.1"/>
    </source>
</evidence>
<proteinExistence type="inferred from homology"/>
<dbReference type="OrthoDB" id="9779630at2"/>
<dbReference type="InterPro" id="IPR007157">
    <property type="entry name" value="PspA_VIPP1"/>
</dbReference>
<evidence type="ECO:0000313" key="4">
    <source>
        <dbReference type="Proteomes" id="UP000255326"/>
    </source>
</evidence>
<sequence length="227" mass="26059">MFELFKRVKTVVAAELHAMVDKAENPVHLMDQYLREMNQEVSEAERATAKMIAEERLLGKKIVNQKELLDMRQSQAVEALQTQKEDLAKKVIEDKMRLQKELVQLEELHTMTLQHVVDLKEKLSVMKSEYREMELKRNTLAARAQAAQAKSSINQALSTSNSEGAKSGFARMEEKVAREEANAQAWEELNGGNRSLEEELKEWTLENEVEAELNKLKSMIKEEKQSS</sequence>
<dbReference type="PANTHER" id="PTHR31088:SF6">
    <property type="entry name" value="PHAGE SHOCK PROTEIN A"/>
    <property type="match status" value="1"/>
</dbReference>
<gene>
    <name evidence="3" type="ORF">DFR59_105118</name>
</gene>
<reference evidence="3 4" key="1">
    <citation type="submission" date="2018-07" db="EMBL/GenBank/DDBJ databases">
        <title>Genomic Encyclopedia of Type Strains, Phase IV (KMG-IV): sequencing the most valuable type-strain genomes for metagenomic binning, comparative biology and taxonomic classification.</title>
        <authorList>
            <person name="Goeker M."/>
        </authorList>
    </citation>
    <scope>NUCLEOTIDE SEQUENCE [LARGE SCALE GENOMIC DNA]</scope>
    <source>
        <strain evidence="3 4">DSM 25281</strain>
    </source>
</reference>
<dbReference type="Pfam" id="PF04012">
    <property type="entry name" value="PspA_IM30"/>
    <property type="match status" value="1"/>
</dbReference>
<feature type="coiled-coil region" evidence="2">
    <location>
        <begin position="88"/>
        <end position="226"/>
    </location>
</feature>
<dbReference type="AlphaFoldDB" id="A0A370GEP4"/>
<organism evidence="3 4">
    <name type="scientific">Falsibacillus pallidus</name>
    <dbReference type="NCBI Taxonomy" id="493781"/>
    <lineage>
        <taxon>Bacteria</taxon>
        <taxon>Bacillati</taxon>
        <taxon>Bacillota</taxon>
        <taxon>Bacilli</taxon>
        <taxon>Bacillales</taxon>
        <taxon>Bacillaceae</taxon>
        <taxon>Falsibacillus</taxon>
    </lineage>
</organism>
<evidence type="ECO:0000256" key="1">
    <source>
        <dbReference type="ARBA" id="ARBA00043985"/>
    </source>
</evidence>
<protein>
    <submittedName>
        <fullName evidence="3">Phage shock protein A (PspA) family protein</fullName>
    </submittedName>
</protein>
<dbReference type="PANTHER" id="PTHR31088">
    <property type="entry name" value="MEMBRANE-ASSOCIATED PROTEIN VIPP1, CHLOROPLASTIC"/>
    <property type="match status" value="1"/>
</dbReference>
<dbReference type="RefSeq" id="WP_158538364.1">
    <property type="nucleotide sequence ID" value="NZ_QQAY01000005.1"/>
</dbReference>
<dbReference type="EMBL" id="QQAY01000005">
    <property type="protein sequence ID" value="RDI42278.1"/>
    <property type="molecule type" value="Genomic_DNA"/>
</dbReference>
<name>A0A370GEP4_9BACI</name>
<comment type="similarity">
    <text evidence="1">Belongs to the PspA/Vipp/IM30 family.</text>
</comment>
<evidence type="ECO:0000256" key="2">
    <source>
        <dbReference type="SAM" id="Coils"/>
    </source>
</evidence>
<comment type="caution">
    <text evidence="3">The sequence shown here is derived from an EMBL/GenBank/DDBJ whole genome shotgun (WGS) entry which is preliminary data.</text>
</comment>
<dbReference type="Proteomes" id="UP000255326">
    <property type="component" value="Unassembled WGS sequence"/>
</dbReference>
<accession>A0A370GEP4</accession>